<sequence length="384" mass="44937">MPLKHLDYYGKWLLTNLIKVLFIIPIKKRTILFISFNGKQYSCNPKYISEHIESSPSFNGTTIVWAFQNPQQFEFLTERGIKTIKNRSLQYIYYRLVCSAYITNMGEMPTLPTRKSQLYINTWHGGGCYKRCGLQNASKEHDKFYVMKMKNSFARATHFLSSCNAFSKKVIKESFLFQKDIIEAGLPRNDIFFKDQSGIKEKVYKHFQLDADVRLCLYAPTYREIGKLYDSKLAFEQLTQCLSKRFGGLWKVLYRSHQFLDEKEVKHHVISASNYPDMQELISASSILITDYSSCLWDAMLAKDKIFLYVPDLDDYKNKRDFYVPIKEWGLSISKNNKELAENIENFNQKAYDLSIKKHLETLGSFENGHATEEVCKIIVEHFK</sequence>
<dbReference type="Proteomes" id="UP000003598">
    <property type="component" value="Unassembled WGS sequence"/>
</dbReference>
<dbReference type="PATRIC" id="fig|762968.3.peg.355"/>
<dbReference type="GO" id="GO:0005886">
    <property type="term" value="C:plasma membrane"/>
    <property type="evidence" value="ECO:0007669"/>
    <property type="project" value="UniProtKB-SubCell"/>
</dbReference>
<dbReference type="eggNOG" id="COG1887">
    <property type="taxonomic scope" value="Bacteria"/>
</dbReference>
<dbReference type="InterPro" id="IPR007554">
    <property type="entry name" value="Glycerophosphate_synth"/>
</dbReference>
<dbReference type="RefSeq" id="WP_008617286.1">
    <property type="nucleotide sequence ID" value="NZ_JH376581.1"/>
</dbReference>
<protein>
    <submittedName>
        <fullName evidence="7">CDP-glycerol:poly(Glycerophosphate) glycerophosphotransferase</fullName>
    </submittedName>
</protein>
<dbReference type="EMBL" id="AFFY01000005">
    <property type="protein sequence ID" value="EHH01581.1"/>
    <property type="molecule type" value="Genomic_DNA"/>
</dbReference>
<dbReference type="GO" id="GO:0019350">
    <property type="term" value="P:teichoic acid biosynthetic process"/>
    <property type="evidence" value="ECO:0007669"/>
    <property type="project" value="UniProtKB-KW"/>
</dbReference>
<gene>
    <name evidence="7" type="ORF">HMPREF9441_00395</name>
</gene>
<dbReference type="GO" id="GO:0047355">
    <property type="term" value="F:CDP-glycerol glycerophosphotransferase activity"/>
    <property type="evidence" value="ECO:0007669"/>
    <property type="project" value="InterPro"/>
</dbReference>
<evidence type="ECO:0000256" key="3">
    <source>
        <dbReference type="ARBA" id="ARBA00022475"/>
    </source>
</evidence>
<evidence type="ECO:0000256" key="1">
    <source>
        <dbReference type="ARBA" id="ARBA00004202"/>
    </source>
</evidence>
<evidence type="ECO:0000256" key="6">
    <source>
        <dbReference type="ARBA" id="ARBA00023136"/>
    </source>
</evidence>
<keyword evidence="4 7" id="KW-0808">Transferase</keyword>
<reference evidence="7 8" key="1">
    <citation type="submission" date="2011-03" db="EMBL/GenBank/DDBJ databases">
        <authorList>
            <person name="Weinstock G."/>
            <person name="Sodergren E."/>
            <person name="Clifton S."/>
            <person name="Fulton L."/>
            <person name="Fulton B."/>
            <person name="Courtney L."/>
            <person name="Fronick C."/>
            <person name="Harrison M."/>
            <person name="Strong C."/>
            <person name="Farmer C."/>
            <person name="Delahaunty K."/>
            <person name="Markovic C."/>
            <person name="Hall O."/>
            <person name="Minx P."/>
            <person name="Tomlinson C."/>
            <person name="Mitreva M."/>
            <person name="Hou S."/>
            <person name="Chen J."/>
            <person name="Wollam A."/>
            <person name="Pepin K.H."/>
            <person name="Johnson M."/>
            <person name="Bhonagiri V."/>
            <person name="Zhang X."/>
            <person name="Suruliraj S."/>
            <person name="Warren W."/>
            <person name="Chinwalla A."/>
            <person name="Mardis E.R."/>
            <person name="Wilson R.K."/>
        </authorList>
    </citation>
    <scope>NUCLEOTIDE SEQUENCE [LARGE SCALE GENOMIC DNA]</scope>
    <source>
        <strain evidence="7 8">YIT 11840</strain>
    </source>
</reference>
<organism evidence="7 8">
    <name type="scientific">Paraprevotella clara YIT 11840</name>
    <dbReference type="NCBI Taxonomy" id="762968"/>
    <lineage>
        <taxon>Bacteria</taxon>
        <taxon>Pseudomonadati</taxon>
        <taxon>Bacteroidota</taxon>
        <taxon>Bacteroidia</taxon>
        <taxon>Bacteroidales</taxon>
        <taxon>Prevotellaceae</taxon>
        <taxon>Paraprevotella</taxon>
    </lineage>
</organism>
<comment type="caution">
    <text evidence="7">The sequence shown here is derived from an EMBL/GenBank/DDBJ whole genome shotgun (WGS) entry which is preliminary data.</text>
</comment>
<evidence type="ECO:0000313" key="8">
    <source>
        <dbReference type="Proteomes" id="UP000003598"/>
    </source>
</evidence>
<dbReference type="InterPro" id="IPR043149">
    <property type="entry name" value="TagF_N"/>
</dbReference>
<name>G5SM23_9BACT</name>
<dbReference type="PANTHER" id="PTHR37316">
    <property type="entry name" value="TEICHOIC ACID GLYCEROL-PHOSPHATE PRIMASE"/>
    <property type="match status" value="1"/>
</dbReference>
<evidence type="ECO:0000256" key="5">
    <source>
        <dbReference type="ARBA" id="ARBA00022944"/>
    </source>
</evidence>
<dbReference type="STRING" id="762968.HMPREF9441_00395"/>
<dbReference type="Gene3D" id="3.40.50.12580">
    <property type="match status" value="1"/>
</dbReference>
<dbReference type="AlphaFoldDB" id="G5SM23"/>
<dbReference type="InterPro" id="IPR051612">
    <property type="entry name" value="Teichoic_Acid_Biosynth"/>
</dbReference>
<dbReference type="InterPro" id="IPR043148">
    <property type="entry name" value="TagF_C"/>
</dbReference>
<dbReference type="OrthoDB" id="9811865at2"/>
<proteinExistence type="inferred from homology"/>
<keyword evidence="5" id="KW-0777">Teichoic acid biosynthesis</keyword>
<comment type="similarity">
    <text evidence="2">Belongs to the CDP-glycerol glycerophosphotransferase family.</text>
</comment>
<dbReference type="HOGENOM" id="CLU_029598_1_0_10"/>
<keyword evidence="6" id="KW-0472">Membrane</keyword>
<evidence type="ECO:0000313" key="7">
    <source>
        <dbReference type="EMBL" id="EHH01581.1"/>
    </source>
</evidence>
<keyword evidence="3" id="KW-1003">Cell membrane</keyword>
<dbReference type="PANTHER" id="PTHR37316:SF3">
    <property type="entry name" value="TEICHOIC ACID GLYCEROL-PHOSPHATE TRANSFERASE"/>
    <property type="match status" value="1"/>
</dbReference>
<evidence type="ECO:0000256" key="2">
    <source>
        <dbReference type="ARBA" id="ARBA00010488"/>
    </source>
</evidence>
<dbReference type="Gene3D" id="3.40.50.11820">
    <property type="match status" value="1"/>
</dbReference>
<comment type="subcellular location">
    <subcellularLocation>
        <location evidence="1">Cell membrane</location>
        <topology evidence="1">Peripheral membrane protein</topology>
    </subcellularLocation>
</comment>
<accession>G5SM23</accession>
<keyword evidence="8" id="KW-1185">Reference proteome</keyword>
<dbReference type="GeneID" id="93556160"/>
<evidence type="ECO:0000256" key="4">
    <source>
        <dbReference type="ARBA" id="ARBA00022679"/>
    </source>
</evidence>
<dbReference type="SUPFAM" id="SSF53756">
    <property type="entry name" value="UDP-Glycosyltransferase/glycogen phosphorylase"/>
    <property type="match status" value="1"/>
</dbReference>
<dbReference type="Pfam" id="PF04464">
    <property type="entry name" value="Glyphos_transf"/>
    <property type="match status" value="1"/>
</dbReference>